<sequence length="72" mass="7446">MRVRESDRNLLLLGAFTLLSVAAAGLVALLDPAPAPANPAPRPPANQPSAGGQTPVRIVGTPFVPNANPRQR</sequence>
<feature type="compositionally biased region" description="Pro residues" evidence="1">
    <location>
        <begin position="33"/>
        <end position="46"/>
    </location>
</feature>
<feature type="region of interest" description="Disordered" evidence="1">
    <location>
        <begin position="31"/>
        <end position="72"/>
    </location>
</feature>
<name>A0A1G6SGS2_9BRAD</name>
<dbReference type="RefSeq" id="WP_092082287.1">
    <property type="nucleotide sequence ID" value="NZ_FMZW01000008.1"/>
</dbReference>
<gene>
    <name evidence="2" type="ORF">SAMN05216337_100890</name>
</gene>
<reference evidence="2 3" key="1">
    <citation type="submission" date="2016-10" db="EMBL/GenBank/DDBJ databases">
        <authorList>
            <person name="de Groot N.N."/>
        </authorList>
    </citation>
    <scope>NUCLEOTIDE SEQUENCE [LARGE SCALE GENOMIC DNA]</scope>
    <source>
        <strain evidence="2 3">R5</strain>
    </source>
</reference>
<proteinExistence type="predicted"/>
<evidence type="ECO:0000256" key="1">
    <source>
        <dbReference type="SAM" id="MobiDB-lite"/>
    </source>
</evidence>
<evidence type="ECO:0000313" key="2">
    <source>
        <dbReference type="EMBL" id="SDD15831.1"/>
    </source>
</evidence>
<evidence type="ECO:0000313" key="3">
    <source>
        <dbReference type="Proteomes" id="UP000199245"/>
    </source>
</evidence>
<accession>A0A1G6SGS2</accession>
<dbReference type="AlphaFoldDB" id="A0A1G6SGS2"/>
<dbReference type="EMBL" id="FMZW01000008">
    <property type="protein sequence ID" value="SDD15831.1"/>
    <property type="molecule type" value="Genomic_DNA"/>
</dbReference>
<dbReference type="Proteomes" id="UP000199245">
    <property type="component" value="Unassembled WGS sequence"/>
</dbReference>
<organism evidence="2 3">
    <name type="scientific">Bradyrhizobium brasilense</name>
    <dbReference type="NCBI Taxonomy" id="1419277"/>
    <lineage>
        <taxon>Bacteria</taxon>
        <taxon>Pseudomonadati</taxon>
        <taxon>Pseudomonadota</taxon>
        <taxon>Alphaproteobacteria</taxon>
        <taxon>Hyphomicrobiales</taxon>
        <taxon>Nitrobacteraceae</taxon>
        <taxon>Bradyrhizobium</taxon>
    </lineage>
</organism>
<protein>
    <submittedName>
        <fullName evidence="2">Uncharacterized protein</fullName>
    </submittedName>
</protein>